<gene>
    <name evidence="1" type="ORF">NDU88_007921</name>
</gene>
<protein>
    <submittedName>
        <fullName evidence="1">Uncharacterized protein</fullName>
    </submittedName>
</protein>
<proteinExistence type="predicted"/>
<evidence type="ECO:0000313" key="1">
    <source>
        <dbReference type="EMBL" id="KAJ1141593.1"/>
    </source>
</evidence>
<sequence length="101" mass="11208">MTGRAESIRQMTEPETVKGMQKFLGLSRSLSRLFLATVATAARAYGHICKTLTRIVLLARSLSRSSLATVSTTSQKQLPLSPTFFRLPALREMCPGNDWLH</sequence>
<accession>A0AAV7QN83</accession>
<reference evidence="1" key="1">
    <citation type="journal article" date="2022" name="bioRxiv">
        <title>Sequencing and chromosome-scale assembly of the giantPleurodeles waltlgenome.</title>
        <authorList>
            <person name="Brown T."/>
            <person name="Elewa A."/>
            <person name="Iarovenko S."/>
            <person name="Subramanian E."/>
            <person name="Araus A.J."/>
            <person name="Petzold A."/>
            <person name="Susuki M."/>
            <person name="Suzuki K.-i.T."/>
            <person name="Hayashi T."/>
            <person name="Toyoda A."/>
            <person name="Oliveira C."/>
            <person name="Osipova E."/>
            <person name="Leigh N.D."/>
            <person name="Simon A."/>
            <person name="Yun M.H."/>
        </authorList>
    </citation>
    <scope>NUCLEOTIDE SEQUENCE</scope>
    <source>
        <strain evidence="1">20211129_DDA</strain>
        <tissue evidence="1">Liver</tissue>
    </source>
</reference>
<dbReference type="EMBL" id="JANPWB010000010">
    <property type="protein sequence ID" value="KAJ1141593.1"/>
    <property type="molecule type" value="Genomic_DNA"/>
</dbReference>
<dbReference type="Proteomes" id="UP001066276">
    <property type="component" value="Chromosome 6"/>
</dbReference>
<keyword evidence="2" id="KW-1185">Reference proteome</keyword>
<evidence type="ECO:0000313" key="2">
    <source>
        <dbReference type="Proteomes" id="UP001066276"/>
    </source>
</evidence>
<organism evidence="1 2">
    <name type="scientific">Pleurodeles waltl</name>
    <name type="common">Iberian ribbed newt</name>
    <dbReference type="NCBI Taxonomy" id="8319"/>
    <lineage>
        <taxon>Eukaryota</taxon>
        <taxon>Metazoa</taxon>
        <taxon>Chordata</taxon>
        <taxon>Craniata</taxon>
        <taxon>Vertebrata</taxon>
        <taxon>Euteleostomi</taxon>
        <taxon>Amphibia</taxon>
        <taxon>Batrachia</taxon>
        <taxon>Caudata</taxon>
        <taxon>Salamandroidea</taxon>
        <taxon>Salamandridae</taxon>
        <taxon>Pleurodelinae</taxon>
        <taxon>Pleurodeles</taxon>
    </lineage>
</organism>
<comment type="caution">
    <text evidence="1">The sequence shown here is derived from an EMBL/GenBank/DDBJ whole genome shotgun (WGS) entry which is preliminary data.</text>
</comment>
<name>A0AAV7QN83_PLEWA</name>
<dbReference type="AlphaFoldDB" id="A0AAV7QN83"/>